<accession>A0A8X6XH33</accession>
<proteinExistence type="predicted"/>
<organism evidence="1 2">
    <name type="scientific">Trichonephila inaurata madagascariensis</name>
    <dbReference type="NCBI Taxonomy" id="2747483"/>
    <lineage>
        <taxon>Eukaryota</taxon>
        <taxon>Metazoa</taxon>
        <taxon>Ecdysozoa</taxon>
        <taxon>Arthropoda</taxon>
        <taxon>Chelicerata</taxon>
        <taxon>Arachnida</taxon>
        <taxon>Araneae</taxon>
        <taxon>Araneomorphae</taxon>
        <taxon>Entelegynae</taxon>
        <taxon>Araneoidea</taxon>
        <taxon>Nephilidae</taxon>
        <taxon>Trichonephila</taxon>
        <taxon>Trichonephila inaurata</taxon>
    </lineage>
</organism>
<protein>
    <submittedName>
        <fullName evidence="1">Uncharacterized protein</fullName>
    </submittedName>
</protein>
<evidence type="ECO:0000313" key="1">
    <source>
        <dbReference type="EMBL" id="GFY51641.1"/>
    </source>
</evidence>
<reference evidence="1" key="1">
    <citation type="submission" date="2020-08" db="EMBL/GenBank/DDBJ databases">
        <title>Multicomponent nature underlies the extraordinary mechanical properties of spider dragline silk.</title>
        <authorList>
            <person name="Kono N."/>
            <person name="Nakamura H."/>
            <person name="Mori M."/>
            <person name="Yoshida Y."/>
            <person name="Ohtoshi R."/>
            <person name="Malay A.D."/>
            <person name="Moran D.A.P."/>
            <person name="Tomita M."/>
            <person name="Numata K."/>
            <person name="Arakawa K."/>
        </authorList>
    </citation>
    <scope>NUCLEOTIDE SEQUENCE</scope>
</reference>
<dbReference type="AlphaFoldDB" id="A0A8X6XH33"/>
<name>A0A8X6XH33_9ARAC</name>
<comment type="caution">
    <text evidence="1">The sequence shown here is derived from an EMBL/GenBank/DDBJ whole genome shotgun (WGS) entry which is preliminary data.</text>
</comment>
<sequence length="103" mass="11997">MNTRHSIRGLFRQIDQHHKNVFRSSRRYVKSGLYSCGYDCSLHPSSYTYLDTSHFPLPQLDEKPESKFWSVTLRKKYGGGHSKAYNRLTLSLSTFPMKSHLGK</sequence>
<gene>
    <name evidence="1" type="ORF">TNIN_128311</name>
</gene>
<dbReference type="Proteomes" id="UP000886998">
    <property type="component" value="Unassembled WGS sequence"/>
</dbReference>
<keyword evidence="2" id="KW-1185">Reference proteome</keyword>
<dbReference type="EMBL" id="BMAV01008230">
    <property type="protein sequence ID" value="GFY51641.1"/>
    <property type="molecule type" value="Genomic_DNA"/>
</dbReference>
<evidence type="ECO:0000313" key="2">
    <source>
        <dbReference type="Proteomes" id="UP000886998"/>
    </source>
</evidence>